<evidence type="ECO:0000259" key="13">
    <source>
        <dbReference type="PROSITE" id="PS50076"/>
    </source>
</evidence>
<name>A0A1W5CSD5_9LECA</name>
<dbReference type="OrthoDB" id="445556at2759"/>
<dbReference type="GO" id="GO:0005634">
    <property type="term" value="C:nucleus"/>
    <property type="evidence" value="ECO:0007669"/>
    <property type="project" value="UniProtKB-SubCell"/>
</dbReference>
<dbReference type="PROSITE" id="PS51074">
    <property type="entry name" value="DPH_MB"/>
    <property type="match status" value="1"/>
</dbReference>
<dbReference type="InterPro" id="IPR036869">
    <property type="entry name" value="J_dom_sf"/>
</dbReference>
<protein>
    <recommendedName>
        <fullName evidence="6">Diphthamide biosynthesis protein 4</fullName>
    </recommendedName>
</protein>
<dbReference type="PROSITE" id="PS50076">
    <property type="entry name" value="DNAJ_2"/>
    <property type="match status" value="1"/>
</dbReference>
<dbReference type="GO" id="GO:0005737">
    <property type="term" value="C:cytoplasm"/>
    <property type="evidence" value="ECO:0007669"/>
    <property type="project" value="UniProtKB-SubCell"/>
</dbReference>
<dbReference type="Proteomes" id="UP000192927">
    <property type="component" value="Unassembled WGS sequence"/>
</dbReference>
<accession>A0A1W5CSD5</accession>
<evidence type="ECO:0000256" key="4">
    <source>
        <dbReference type="ARBA" id="ARBA00005156"/>
    </source>
</evidence>
<evidence type="ECO:0000256" key="1">
    <source>
        <dbReference type="ARBA" id="ARBA00003474"/>
    </source>
</evidence>
<dbReference type="AlphaFoldDB" id="A0A1W5CSD5"/>
<evidence type="ECO:0000256" key="12">
    <source>
        <dbReference type="SAM" id="MobiDB-lite"/>
    </source>
</evidence>
<reference evidence="16" key="1">
    <citation type="submission" date="2017-03" db="EMBL/GenBank/DDBJ databases">
        <authorList>
            <person name="Afonso C.L."/>
            <person name="Miller P.J."/>
            <person name="Scott M.A."/>
            <person name="Spackman E."/>
            <person name="Goraichik I."/>
            <person name="Dimitrov K.M."/>
            <person name="Suarez D.L."/>
            <person name="Swayne D.E."/>
        </authorList>
    </citation>
    <scope>NUCLEOTIDE SEQUENCE [LARGE SCALE GENOMIC DNA]</scope>
</reference>
<keyword evidence="8" id="KW-0479">Metal-binding</keyword>
<dbReference type="InterPro" id="IPR036671">
    <property type="entry name" value="DPH_MB_sf"/>
</dbReference>
<dbReference type="InterPro" id="IPR007872">
    <property type="entry name" value="DPH_MB_dom"/>
</dbReference>
<dbReference type="SMART" id="SM00271">
    <property type="entry name" value="DnaJ"/>
    <property type="match status" value="1"/>
</dbReference>
<dbReference type="PANTHER" id="PTHR21454">
    <property type="entry name" value="DPH3 HOMOLOG-RELATED"/>
    <property type="match status" value="1"/>
</dbReference>
<dbReference type="PANTHER" id="PTHR21454:SF46">
    <property type="entry name" value="DIPHTHAMIDE BIOSYNTHESIS PROTEIN 4"/>
    <property type="match status" value="1"/>
</dbReference>
<dbReference type="EMBL" id="FWEW01000123">
    <property type="protein sequence ID" value="SLM33767.1"/>
    <property type="molecule type" value="Genomic_DNA"/>
</dbReference>
<evidence type="ECO:0000256" key="3">
    <source>
        <dbReference type="ARBA" id="ARBA00004496"/>
    </source>
</evidence>
<reference evidence="15 18" key="3">
    <citation type="submission" date="2019-09" db="EMBL/GenBank/DDBJ databases">
        <title>The hologenome of the rock-dwelling lichen Lasallia pustulata.</title>
        <authorList>
            <person name="Greshake Tzovaras B."/>
            <person name="Segers F."/>
            <person name="Bicker A."/>
            <person name="Dal Grande F."/>
            <person name="Otte J."/>
            <person name="Hankeln T."/>
            <person name="Schmitt I."/>
            <person name="Ebersberger I."/>
        </authorList>
    </citation>
    <scope>NUCLEOTIDE SEQUENCE [LARGE SCALE GENOMIC DNA]</scope>
    <source>
        <strain evidence="15">A1-1</strain>
    </source>
</reference>
<evidence type="ECO:0000313" key="15">
    <source>
        <dbReference type="EMBL" id="KAA6407567.1"/>
    </source>
</evidence>
<reference evidence="17" key="2">
    <citation type="submission" date="2017-03" db="EMBL/GenBank/DDBJ databases">
        <authorList>
            <person name="Sharma R."/>
            <person name="Thines M."/>
        </authorList>
    </citation>
    <scope>NUCLEOTIDE SEQUENCE [LARGE SCALE GENOMIC DNA]</scope>
</reference>
<dbReference type="GO" id="GO:0046872">
    <property type="term" value="F:metal ion binding"/>
    <property type="evidence" value="ECO:0007669"/>
    <property type="project" value="UniProtKB-KW"/>
</dbReference>
<feature type="region of interest" description="Disordered" evidence="12">
    <location>
        <begin position="1"/>
        <end position="28"/>
    </location>
</feature>
<keyword evidence="9" id="KW-0862">Zinc</keyword>
<evidence type="ECO:0000259" key="14">
    <source>
        <dbReference type="PROSITE" id="PS51074"/>
    </source>
</evidence>
<feature type="domain" description="J" evidence="13">
    <location>
        <begin position="13"/>
        <end position="91"/>
    </location>
</feature>
<comment type="function">
    <text evidence="1">Required for the first step of diphthamide biosynthesis, the transfer of 3-amino-3-carboxypropyl from S-adenosyl-L-methionine to a histidine residue. Diphthamide is a post-translational modification of histidine which occurs in elongation factor 2.</text>
</comment>
<evidence type="ECO:0000313" key="17">
    <source>
        <dbReference type="Proteomes" id="UP000192927"/>
    </source>
</evidence>
<comment type="similarity">
    <text evidence="5">Belongs to the DPH4 family.</text>
</comment>
<evidence type="ECO:0000256" key="9">
    <source>
        <dbReference type="ARBA" id="ARBA00022833"/>
    </source>
</evidence>
<keyword evidence="17" id="KW-1185">Reference proteome</keyword>
<keyword evidence="10" id="KW-0408">Iron</keyword>
<evidence type="ECO:0000256" key="7">
    <source>
        <dbReference type="ARBA" id="ARBA00022490"/>
    </source>
</evidence>
<dbReference type="GO" id="GO:0017183">
    <property type="term" value="P:protein histidyl modification to diphthamide"/>
    <property type="evidence" value="ECO:0007669"/>
    <property type="project" value="UniProtKB-UniPathway"/>
</dbReference>
<comment type="pathway">
    <text evidence="4">Protein modification; peptidyl-diphthamide biosynthesis.</text>
</comment>
<keyword evidence="7" id="KW-0963">Cytoplasm</keyword>
<proteinExistence type="inferred from homology"/>
<organism evidence="16 17">
    <name type="scientific">Lasallia pustulata</name>
    <dbReference type="NCBI Taxonomy" id="136370"/>
    <lineage>
        <taxon>Eukaryota</taxon>
        <taxon>Fungi</taxon>
        <taxon>Dikarya</taxon>
        <taxon>Ascomycota</taxon>
        <taxon>Pezizomycotina</taxon>
        <taxon>Lecanoromycetes</taxon>
        <taxon>OSLEUM clade</taxon>
        <taxon>Umbilicariomycetidae</taxon>
        <taxon>Umbilicariales</taxon>
        <taxon>Umbilicariaceae</taxon>
        <taxon>Lasallia</taxon>
    </lineage>
</organism>
<dbReference type="UniPathway" id="UPA00559"/>
<dbReference type="Pfam" id="PF05207">
    <property type="entry name" value="Zn_ribbon_CSL"/>
    <property type="match status" value="1"/>
</dbReference>
<dbReference type="Gene3D" id="1.10.287.110">
    <property type="entry name" value="DnaJ domain"/>
    <property type="match status" value="1"/>
</dbReference>
<evidence type="ECO:0000256" key="5">
    <source>
        <dbReference type="ARBA" id="ARBA00006169"/>
    </source>
</evidence>
<gene>
    <name evidence="15" type="ORF">FRX48_08810</name>
</gene>
<dbReference type="Pfam" id="PF00226">
    <property type="entry name" value="DnaJ"/>
    <property type="match status" value="1"/>
</dbReference>
<evidence type="ECO:0000256" key="6">
    <source>
        <dbReference type="ARBA" id="ARBA00021797"/>
    </source>
</evidence>
<dbReference type="Gene3D" id="3.10.660.10">
    <property type="entry name" value="DPH Zinc finger"/>
    <property type="match status" value="1"/>
</dbReference>
<evidence type="ECO:0000256" key="11">
    <source>
        <dbReference type="ARBA" id="ARBA00023242"/>
    </source>
</evidence>
<comment type="subcellular location">
    <subcellularLocation>
        <location evidence="3">Cytoplasm</location>
    </subcellularLocation>
    <subcellularLocation>
        <location evidence="2">Nucleus</location>
    </subcellularLocation>
</comment>
<evidence type="ECO:0000313" key="16">
    <source>
        <dbReference type="EMBL" id="SLM33767.1"/>
    </source>
</evidence>
<feature type="compositionally biased region" description="Polar residues" evidence="12">
    <location>
        <begin position="7"/>
        <end position="24"/>
    </location>
</feature>
<evidence type="ECO:0000256" key="2">
    <source>
        <dbReference type="ARBA" id="ARBA00004123"/>
    </source>
</evidence>
<evidence type="ECO:0000313" key="18">
    <source>
        <dbReference type="Proteomes" id="UP000324767"/>
    </source>
</evidence>
<feature type="domain" description="DPH-type MB" evidence="14">
    <location>
        <begin position="108"/>
        <end position="170"/>
    </location>
</feature>
<dbReference type="EMBL" id="VXIT01000017">
    <property type="protein sequence ID" value="KAA6407567.1"/>
    <property type="molecule type" value="Genomic_DNA"/>
</dbReference>
<dbReference type="SUPFAM" id="SSF144217">
    <property type="entry name" value="CSL zinc finger"/>
    <property type="match status" value="1"/>
</dbReference>
<evidence type="ECO:0000256" key="8">
    <source>
        <dbReference type="ARBA" id="ARBA00022723"/>
    </source>
</evidence>
<sequence>MALSTPDAGNQLNHYHTLSLSPPSETGRDVTARDIKLAYRRSLLHHHPDKFKSTVPKATNSNLSDPTIDAITLAYKVLSDATARSEYDRLLRLQTSTDDPTMEKPRPGLETADLDDLDYDELQHLWYRSCRCGNEKGFLLTEQELEREAEHGEVITGCRGCSLWLKVVFEVADGG</sequence>
<dbReference type="SUPFAM" id="SSF46565">
    <property type="entry name" value="Chaperone J-domain"/>
    <property type="match status" value="1"/>
</dbReference>
<dbReference type="CDD" id="cd06257">
    <property type="entry name" value="DnaJ"/>
    <property type="match status" value="1"/>
</dbReference>
<dbReference type="InterPro" id="IPR044248">
    <property type="entry name" value="DPH3/4-like"/>
</dbReference>
<keyword evidence="11" id="KW-0539">Nucleus</keyword>
<dbReference type="Proteomes" id="UP000324767">
    <property type="component" value="Unassembled WGS sequence"/>
</dbReference>
<evidence type="ECO:0000256" key="10">
    <source>
        <dbReference type="ARBA" id="ARBA00023004"/>
    </source>
</evidence>
<dbReference type="InterPro" id="IPR001623">
    <property type="entry name" value="DnaJ_domain"/>
</dbReference>